<gene>
    <name evidence="7 10" type="primary">zwf</name>
    <name evidence="10" type="ORF">Enr10x_52050</name>
</gene>
<dbReference type="PANTHER" id="PTHR23429:SF0">
    <property type="entry name" value="GLUCOSE-6-PHOSPHATE 1-DEHYDROGENASE"/>
    <property type="match status" value="1"/>
</dbReference>
<feature type="active site" description="Proton acceptor" evidence="7">
    <location>
        <position position="257"/>
    </location>
</feature>
<feature type="domain" description="Glucose-6-phosphate dehydrogenase NAD-binding" evidence="8">
    <location>
        <begin position="17"/>
        <end position="203"/>
    </location>
</feature>
<dbReference type="InterPro" id="IPR022674">
    <property type="entry name" value="G6P_DH_NAD-bd"/>
</dbReference>
<keyword evidence="6 7" id="KW-0119">Carbohydrate metabolism</keyword>
<feature type="binding site" evidence="7">
    <location>
        <position position="194"/>
    </location>
    <ligand>
        <name>substrate</name>
    </ligand>
</feature>
<dbReference type="Gene3D" id="3.30.360.10">
    <property type="entry name" value="Dihydrodipicolinate Reductase, domain 2"/>
    <property type="match status" value="1"/>
</dbReference>
<keyword evidence="4 7" id="KW-0521">NADP</keyword>
<evidence type="ECO:0000256" key="5">
    <source>
        <dbReference type="ARBA" id="ARBA00023002"/>
    </source>
</evidence>
<dbReference type="Gene3D" id="3.40.50.720">
    <property type="entry name" value="NAD(P)-binding Rossmann-like Domain"/>
    <property type="match status" value="1"/>
</dbReference>
<dbReference type="PRINTS" id="PR00079">
    <property type="entry name" value="G6PDHDRGNASE"/>
</dbReference>
<dbReference type="InterPro" id="IPR019796">
    <property type="entry name" value="G6P_DH_AS"/>
</dbReference>
<comment type="catalytic activity">
    <reaction evidence="7">
        <text>D-glucose 6-phosphate + NADP(+) = 6-phospho-D-glucono-1,5-lactone + NADPH + H(+)</text>
        <dbReference type="Rhea" id="RHEA:15841"/>
        <dbReference type="ChEBI" id="CHEBI:15378"/>
        <dbReference type="ChEBI" id="CHEBI:57783"/>
        <dbReference type="ChEBI" id="CHEBI:57955"/>
        <dbReference type="ChEBI" id="CHEBI:58349"/>
        <dbReference type="ChEBI" id="CHEBI:61548"/>
        <dbReference type="EC" id="1.1.1.49"/>
    </reaction>
</comment>
<dbReference type="GO" id="GO:0004345">
    <property type="term" value="F:glucose-6-phosphate dehydrogenase activity"/>
    <property type="evidence" value="ECO:0007669"/>
    <property type="project" value="UniProtKB-UniRule"/>
</dbReference>
<keyword evidence="5 7" id="KW-0560">Oxidoreductase</keyword>
<evidence type="ECO:0000256" key="1">
    <source>
        <dbReference type="ARBA" id="ARBA00004937"/>
    </source>
</evidence>
<dbReference type="PANTHER" id="PTHR23429">
    <property type="entry name" value="GLUCOSE-6-PHOSPHATE 1-DEHYDROGENASE G6PD"/>
    <property type="match status" value="1"/>
</dbReference>
<dbReference type="AlphaFoldDB" id="A0A517QE02"/>
<proteinExistence type="inferred from homology"/>
<comment type="function">
    <text evidence="7">Catalyzes the oxidation of glucose 6-phosphate to 6-phosphogluconolactone.</text>
</comment>
<dbReference type="HAMAP" id="MF_00966">
    <property type="entry name" value="G6PD"/>
    <property type="match status" value="1"/>
</dbReference>
<dbReference type="Pfam" id="PF02781">
    <property type="entry name" value="G6PD_C"/>
    <property type="match status" value="1"/>
</dbReference>
<evidence type="ECO:0000313" key="11">
    <source>
        <dbReference type="Proteomes" id="UP000315647"/>
    </source>
</evidence>
<dbReference type="NCBIfam" id="TIGR00871">
    <property type="entry name" value="zwf"/>
    <property type="match status" value="1"/>
</dbReference>
<dbReference type="InterPro" id="IPR022675">
    <property type="entry name" value="G6P_DH_C"/>
</dbReference>
<dbReference type="InterPro" id="IPR001282">
    <property type="entry name" value="G6P_DH"/>
</dbReference>
<name>A0A517QE02_9PLAN</name>
<feature type="domain" description="Glucose-6-phosphate dehydrogenase C-terminal" evidence="9">
    <location>
        <begin position="206"/>
        <end position="511"/>
    </location>
</feature>
<evidence type="ECO:0000256" key="6">
    <source>
        <dbReference type="ARBA" id="ARBA00023277"/>
    </source>
</evidence>
<evidence type="ECO:0000256" key="4">
    <source>
        <dbReference type="ARBA" id="ARBA00022857"/>
    </source>
</evidence>
<dbReference type="InterPro" id="IPR036291">
    <property type="entry name" value="NAD(P)-bd_dom_sf"/>
</dbReference>
<dbReference type="Proteomes" id="UP000315647">
    <property type="component" value="Chromosome"/>
</dbReference>
<feature type="binding site" evidence="7">
    <location>
        <position position="53"/>
    </location>
    <ligand>
        <name>NADP(+)</name>
        <dbReference type="ChEBI" id="CHEBI:58349"/>
    </ligand>
</feature>
<feature type="binding site" evidence="7">
    <location>
        <position position="357"/>
    </location>
    <ligand>
        <name>substrate</name>
    </ligand>
</feature>
<dbReference type="GO" id="GO:0005829">
    <property type="term" value="C:cytosol"/>
    <property type="evidence" value="ECO:0007669"/>
    <property type="project" value="TreeGrafter"/>
</dbReference>
<dbReference type="EC" id="1.1.1.49" evidence="7"/>
<feature type="binding site" evidence="7">
    <location>
        <position position="164"/>
    </location>
    <ligand>
        <name>NADP(+)</name>
        <dbReference type="ChEBI" id="CHEBI:58349"/>
    </ligand>
</feature>
<reference evidence="10 11" key="1">
    <citation type="submission" date="2019-03" db="EMBL/GenBank/DDBJ databases">
        <title>Deep-cultivation of Planctomycetes and their phenomic and genomic characterization uncovers novel biology.</title>
        <authorList>
            <person name="Wiegand S."/>
            <person name="Jogler M."/>
            <person name="Boedeker C."/>
            <person name="Pinto D."/>
            <person name="Vollmers J."/>
            <person name="Rivas-Marin E."/>
            <person name="Kohn T."/>
            <person name="Peeters S.H."/>
            <person name="Heuer A."/>
            <person name="Rast P."/>
            <person name="Oberbeckmann S."/>
            <person name="Bunk B."/>
            <person name="Jeske O."/>
            <person name="Meyerdierks A."/>
            <person name="Storesund J.E."/>
            <person name="Kallscheuer N."/>
            <person name="Luecker S."/>
            <person name="Lage O.M."/>
            <person name="Pohl T."/>
            <person name="Merkel B.J."/>
            <person name="Hornburger P."/>
            <person name="Mueller R.-W."/>
            <person name="Bruemmer F."/>
            <person name="Labrenz M."/>
            <person name="Spormann A.M."/>
            <person name="Op den Camp H."/>
            <person name="Overmann J."/>
            <person name="Amann R."/>
            <person name="Jetten M.S.M."/>
            <person name="Mascher T."/>
            <person name="Medema M.H."/>
            <person name="Devos D.P."/>
            <person name="Kaster A.-K."/>
            <person name="Ovreas L."/>
            <person name="Rohde M."/>
            <person name="Galperin M.Y."/>
            <person name="Jogler C."/>
        </authorList>
    </citation>
    <scope>NUCLEOTIDE SEQUENCE [LARGE SCALE GENOMIC DNA]</scope>
    <source>
        <strain evidence="10 11">Enr10</strain>
    </source>
</reference>
<protein>
    <recommendedName>
        <fullName evidence="7">Glucose-6-phosphate 1-dehydrogenase</fullName>
        <shortName evidence="7">G6PD</shortName>
        <ecNumber evidence="7">1.1.1.49</ecNumber>
    </recommendedName>
</protein>
<evidence type="ECO:0000259" key="9">
    <source>
        <dbReference type="Pfam" id="PF02781"/>
    </source>
</evidence>
<dbReference type="EMBL" id="CP037421">
    <property type="protein sequence ID" value="QDT29849.1"/>
    <property type="molecule type" value="Genomic_DNA"/>
</dbReference>
<comment type="pathway">
    <text evidence="1 7">Carbohydrate degradation; pentose phosphate pathway; D-ribulose 5-phosphate from D-glucose 6-phosphate (oxidative stage): step 1/3.</text>
</comment>
<dbReference type="RefSeq" id="WP_145451765.1">
    <property type="nucleotide sequence ID" value="NZ_CP037421.1"/>
</dbReference>
<evidence type="ECO:0000313" key="10">
    <source>
        <dbReference type="EMBL" id="QDT29849.1"/>
    </source>
</evidence>
<evidence type="ECO:0000256" key="2">
    <source>
        <dbReference type="ARBA" id="ARBA00009975"/>
    </source>
</evidence>
<evidence type="ECO:0000256" key="7">
    <source>
        <dbReference type="HAMAP-Rule" id="MF_00966"/>
    </source>
</evidence>
<dbReference type="GO" id="GO:0009051">
    <property type="term" value="P:pentose-phosphate shunt, oxidative branch"/>
    <property type="evidence" value="ECO:0007669"/>
    <property type="project" value="TreeGrafter"/>
</dbReference>
<sequence>MANSNSSSDLTTATILIFGASGDLTARKLIPALYDLWSEGYLCEELPIIGLARRSKTDEEFRNEQRDTVSQFTRTGTVTDEKWAQFSKRLYYREVDITDESDHAHLKETIEAVERETLGDTISKRVAYLATAPSLFYPSVQALSRAKMIPRNTDEEWLRVVIEKPFGHDLESAQELSTQLSELLSEDQIYRIDHYLGKETVQNILLFRLSNSIFEPLLNRNHVDHVQITVAESQGIEHGRGGYYDRSGALRDVLQNHVLQLLCLIAMEPPALFSGEEIRDEKLKVLKTLAPGSKGPISDWAIAGQYTAGQSFGQAVPGYREEERVPADSRRETFVAMEVMVENWRWEGVPFYLRTGKRLPERVSEIAIQFKHPPMNLFTTVECDGDICSLVERKPNELIFRIQPKESISMKFSTKRPGMQYQIQPVTMDFAFEDAYHKSLPEAYERLLMDVLRGDSTLFTRSDELEAAWKFVTPVLDEWEKSAHTPEPYYAGTWGPSGATNLLSKSGRHWRTPTSSQKE</sequence>
<feature type="binding site" evidence="7">
    <location>
        <position position="232"/>
    </location>
    <ligand>
        <name>substrate</name>
    </ligand>
</feature>
<dbReference type="UniPathway" id="UPA00115">
    <property type="reaction ID" value="UER00408"/>
</dbReference>
<accession>A0A517QE02</accession>
<feature type="binding site" evidence="7">
    <location>
        <position position="252"/>
    </location>
    <ligand>
        <name>substrate</name>
    </ligand>
</feature>
<dbReference type="Pfam" id="PF00479">
    <property type="entry name" value="G6PD_N"/>
    <property type="match status" value="1"/>
</dbReference>
<dbReference type="PIRSF" id="PIRSF000110">
    <property type="entry name" value="G6PD"/>
    <property type="match status" value="1"/>
</dbReference>
<evidence type="ECO:0000259" key="8">
    <source>
        <dbReference type="Pfam" id="PF00479"/>
    </source>
</evidence>
<dbReference type="PROSITE" id="PS00069">
    <property type="entry name" value="G6P_DEHYDROGENASE"/>
    <property type="match status" value="1"/>
</dbReference>
<dbReference type="GO" id="GO:0006006">
    <property type="term" value="P:glucose metabolic process"/>
    <property type="evidence" value="ECO:0007669"/>
    <property type="project" value="UniProtKB-KW"/>
</dbReference>
<feature type="binding site" evidence="7">
    <location>
        <begin position="96"/>
        <end position="97"/>
    </location>
    <ligand>
        <name>NADP(+)</name>
        <dbReference type="ChEBI" id="CHEBI:58349"/>
    </ligand>
</feature>
<keyword evidence="11" id="KW-1185">Reference proteome</keyword>
<feature type="binding site" evidence="7">
    <location>
        <position position="198"/>
    </location>
    <ligand>
        <name>substrate</name>
    </ligand>
</feature>
<comment type="caution">
    <text evidence="7">Lacks conserved residue(s) required for the propagation of feature annotation.</text>
</comment>
<dbReference type="GO" id="GO:0050661">
    <property type="term" value="F:NADP binding"/>
    <property type="evidence" value="ECO:0007669"/>
    <property type="project" value="UniProtKB-UniRule"/>
</dbReference>
<dbReference type="SUPFAM" id="SSF55347">
    <property type="entry name" value="Glyceraldehyde-3-phosphate dehydrogenase-like, C-terminal domain"/>
    <property type="match status" value="1"/>
</dbReference>
<dbReference type="SUPFAM" id="SSF51735">
    <property type="entry name" value="NAD(P)-binding Rossmann-fold domains"/>
    <property type="match status" value="1"/>
</dbReference>
<organism evidence="10 11">
    <name type="scientific">Gimesia panareensis</name>
    <dbReference type="NCBI Taxonomy" id="2527978"/>
    <lineage>
        <taxon>Bacteria</taxon>
        <taxon>Pseudomonadati</taxon>
        <taxon>Planctomycetota</taxon>
        <taxon>Planctomycetia</taxon>
        <taxon>Planctomycetales</taxon>
        <taxon>Planctomycetaceae</taxon>
        <taxon>Gimesia</taxon>
    </lineage>
</organism>
<keyword evidence="3 7" id="KW-0313">Glucose metabolism</keyword>
<comment type="similarity">
    <text evidence="2 7">Belongs to the glucose-6-phosphate dehydrogenase family.</text>
</comment>
<evidence type="ECO:0000256" key="3">
    <source>
        <dbReference type="ARBA" id="ARBA00022526"/>
    </source>
</evidence>